<feature type="region of interest" description="Disordered" evidence="1">
    <location>
        <begin position="1"/>
        <end position="90"/>
    </location>
</feature>
<accession>A0A9W7DFN3</accession>
<dbReference type="EMBL" id="BSXT01019075">
    <property type="protein sequence ID" value="GMG17722.1"/>
    <property type="molecule type" value="Genomic_DNA"/>
</dbReference>
<reference evidence="2" key="1">
    <citation type="submission" date="2023-04" db="EMBL/GenBank/DDBJ databases">
        <title>Phytophthora fragariaefolia NBRC 109709.</title>
        <authorList>
            <person name="Ichikawa N."/>
            <person name="Sato H."/>
            <person name="Tonouchi N."/>
        </authorList>
    </citation>
    <scope>NUCLEOTIDE SEQUENCE</scope>
    <source>
        <strain evidence="2">NBRC 109709</strain>
    </source>
</reference>
<feature type="compositionally biased region" description="Acidic residues" evidence="1">
    <location>
        <begin position="318"/>
        <end position="328"/>
    </location>
</feature>
<keyword evidence="3" id="KW-1185">Reference proteome</keyword>
<dbReference type="OrthoDB" id="125591at2759"/>
<feature type="compositionally biased region" description="Basic and acidic residues" evidence="1">
    <location>
        <begin position="16"/>
        <end position="50"/>
    </location>
</feature>
<evidence type="ECO:0000313" key="2">
    <source>
        <dbReference type="EMBL" id="GMG17722.1"/>
    </source>
</evidence>
<feature type="compositionally biased region" description="Polar residues" evidence="1">
    <location>
        <begin position="1"/>
        <end position="15"/>
    </location>
</feature>
<gene>
    <name evidence="2" type="ORF">Pfra01_003033200</name>
</gene>
<protein>
    <submittedName>
        <fullName evidence="2">Unnamed protein product</fullName>
    </submittedName>
</protein>
<feature type="region of interest" description="Disordered" evidence="1">
    <location>
        <begin position="300"/>
        <end position="334"/>
    </location>
</feature>
<organism evidence="2 3">
    <name type="scientific">Phytophthora fragariaefolia</name>
    <dbReference type="NCBI Taxonomy" id="1490495"/>
    <lineage>
        <taxon>Eukaryota</taxon>
        <taxon>Sar</taxon>
        <taxon>Stramenopiles</taxon>
        <taxon>Oomycota</taxon>
        <taxon>Peronosporomycetes</taxon>
        <taxon>Peronosporales</taxon>
        <taxon>Peronosporaceae</taxon>
        <taxon>Phytophthora</taxon>
    </lineage>
</organism>
<evidence type="ECO:0000256" key="1">
    <source>
        <dbReference type="SAM" id="MobiDB-lite"/>
    </source>
</evidence>
<feature type="compositionally biased region" description="Polar residues" evidence="1">
    <location>
        <begin position="569"/>
        <end position="579"/>
    </location>
</feature>
<feature type="compositionally biased region" description="Low complexity" evidence="1">
    <location>
        <begin position="545"/>
        <end position="568"/>
    </location>
</feature>
<sequence>MTEATSAKWSFQVNEQAREDGQDAGEHEGHDSSDDWRRSSARPRSADDATKVTASTPRSVKFDWVGDQDHGSDDDGSEDGLEMKGPRPILDDEEVDELTMVVGKSGAPRPIARRLGSEFDEVAPARALAPDERPTTGSRPPVNGYTPNAYKILGQVGRSMVATSAWMMMFGPKEVGGAKWVTLEKELASPIDSSGLTQLAEQTKRLLEAMGFECAAMPSEVARQIWELGDASAELTRWKRKLKDSFGVRSSTTVRKLDGVDPSTVPLPSTPKKAPAGAGFQTPATKGDVFSKTAESPYFMDSHMITPKQSRGGRRIDEETDDEDDDDDYAGRDYADPCEDLAAQVRRSYQHEDDDGAQRIKLTHHISLSKLSKFNGTRNRSDQSLRWLKKFIYAMEGTNTPQDRWCEPFQLCMERGASNWIRQLPKKTRSKWSRMCEAFMAYYCSQYDQSTEGRYYTAKRDDDEHICDYLLRLNGYARSAKIIIVHTDSWVMGVATKLADLAGVTKIAEHGQNMDHARPVVIRVTPYTGASADASSAHKYTEMESASITSSMRTRSSSSSRSTTRTPSHPNSKAYTPAI</sequence>
<feature type="region of interest" description="Disordered" evidence="1">
    <location>
        <begin position="257"/>
        <end position="287"/>
    </location>
</feature>
<name>A0A9W7DFN3_9STRA</name>
<dbReference type="AlphaFoldDB" id="A0A9W7DFN3"/>
<evidence type="ECO:0000313" key="3">
    <source>
        <dbReference type="Proteomes" id="UP001165121"/>
    </source>
</evidence>
<dbReference type="Proteomes" id="UP001165121">
    <property type="component" value="Unassembled WGS sequence"/>
</dbReference>
<comment type="caution">
    <text evidence="2">The sequence shown here is derived from an EMBL/GenBank/DDBJ whole genome shotgun (WGS) entry which is preliminary data.</text>
</comment>
<proteinExistence type="predicted"/>
<feature type="region of interest" description="Disordered" evidence="1">
    <location>
        <begin position="535"/>
        <end position="579"/>
    </location>
</feature>